<comment type="similarity">
    <text evidence="1">Belongs to the DnaB/DnaD family.</text>
</comment>
<feature type="domain" description="DnaB/C C-terminal" evidence="2">
    <location>
        <begin position="167"/>
        <end position="238"/>
    </location>
</feature>
<organism evidence="3 4">
    <name type="scientific">Staphylococcus hominis</name>
    <dbReference type="NCBI Taxonomy" id="1290"/>
    <lineage>
        <taxon>Bacteria</taxon>
        <taxon>Bacillati</taxon>
        <taxon>Bacillota</taxon>
        <taxon>Bacilli</taxon>
        <taxon>Bacillales</taxon>
        <taxon>Staphylococcaceae</taxon>
        <taxon>Staphylococcus</taxon>
    </lineage>
</organism>
<dbReference type="Gene3D" id="1.10.10.10">
    <property type="entry name" value="Winged helix-like DNA-binding domain superfamily/Winged helix DNA-binding domain"/>
    <property type="match status" value="1"/>
</dbReference>
<proteinExistence type="inferred from homology"/>
<sequence>MEQQPNYYAIITADVRYDNRLTDSEKLLYAEITALSNKYGYCIASNGYFAKLYNVTKVTISRRISKLTKNNYLHIETVKKGEQIIQRKLYPLTQNIRGINTNDNTPINNFDNTPINTNVKDNNTSINNTSINTINNNSSSSYTNNISNTNIASINNKQQQQQQLNVFNFYQENGFGMLTPNTVQKLNAWINDFNGNEEIIIEALKEADENNVRKWAYVNSILKSWYSKNVKTLNDINALKNERQATNYKQDKNLNDELELMERKKYDASLWD</sequence>
<dbReference type="PANTHER" id="PTHR37293">
    <property type="entry name" value="PHAGE REPLICATION PROTEIN-RELATED"/>
    <property type="match status" value="1"/>
</dbReference>
<dbReference type="PANTHER" id="PTHR37293:SF5">
    <property type="entry name" value="DNA REPLICATION PROTEIN"/>
    <property type="match status" value="1"/>
</dbReference>
<dbReference type="Proteomes" id="UP000241540">
    <property type="component" value="Unassembled WGS sequence"/>
</dbReference>
<accession>A0A974QNB0</accession>
<dbReference type="SUPFAM" id="SSF158499">
    <property type="entry name" value="DnaD domain-like"/>
    <property type="match status" value="1"/>
</dbReference>
<dbReference type="Gene3D" id="1.10.10.630">
    <property type="entry name" value="DnaD domain-like"/>
    <property type="match status" value="1"/>
</dbReference>
<evidence type="ECO:0000313" key="4">
    <source>
        <dbReference type="Proteomes" id="UP000241540"/>
    </source>
</evidence>
<evidence type="ECO:0000313" key="3">
    <source>
        <dbReference type="EMBL" id="PTK30791.1"/>
    </source>
</evidence>
<gene>
    <name evidence="3" type="ORF">BUZ51_06125</name>
</gene>
<evidence type="ECO:0000256" key="1">
    <source>
        <dbReference type="ARBA" id="ARBA00093462"/>
    </source>
</evidence>
<dbReference type="Pfam" id="PF13730">
    <property type="entry name" value="HTH_36"/>
    <property type="match status" value="1"/>
</dbReference>
<dbReference type="InterPro" id="IPR036388">
    <property type="entry name" value="WH-like_DNA-bd_sf"/>
</dbReference>
<name>A0A974QNB0_STAHO</name>
<protein>
    <submittedName>
        <fullName evidence="3">Alpha/beta hydrolase</fullName>
    </submittedName>
</protein>
<dbReference type="EMBL" id="PZHX01000010">
    <property type="protein sequence ID" value="PTK30791.1"/>
    <property type="molecule type" value="Genomic_DNA"/>
</dbReference>
<evidence type="ECO:0000259" key="2">
    <source>
        <dbReference type="Pfam" id="PF07261"/>
    </source>
</evidence>
<reference evidence="3 4" key="1">
    <citation type="journal article" date="2016" name="Front. Microbiol.">
        <title>Comprehensive Phylogenetic Analysis of Bovine Non-aureus Staphylococci Species Based on Whole-Genome Sequencing.</title>
        <authorList>
            <person name="Naushad S."/>
            <person name="Barkema H.W."/>
            <person name="Luby C."/>
            <person name="Condas L.A."/>
            <person name="Nobrega D.B."/>
            <person name="Carson D.A."/>
            <person name="De Buck J."/>
        </authorList>
    </citation>
    <scope>NUCLEOTIDE SEQUENCE [LARGE SCALE GENOMIC DNA]</scope>
    <source>
        <strain evidence="3 4">SNUC 5336</strain>
    </source>
</reference>
<dbReference type="NCBIfam" id="TIGR01446">
    <property type="entry name" value="DnaD_dom"/>
    <property type="match status" value="1"/>
</dbReference>
<dbReference type="RefSeq" id="WP_107640167.1">
    <property type="nucleotide sequence ID" value="NZ_PZHX01000010.1"/>
</dbReference>
<dbReference type="Pfam" id="PF07261">
    <property type="entry name" value="DnaB_2"/>
    <property type="match status" value="1"/>
</dbReference>
<keyword evidence="3" id="KW-0378">Hydrolase</keyword>
<dbReference type="AlphaFoldDB" id="A0A974QNB0"/>
<dbReference type="InterPro" id="IPR034829">
    <property type="entry name" value="DnaD-like_sf"/>
</dbReference>
<dbReference type="InterPro" id="IPR053162">
    <property type="entry name" value="DnaD"/>
</dbReference>
<dbReference type="GO" id="GO:0016787">
    <property type="term" value="F:hydrolase activity"/>
    <property type="evidence" value="ECO:0007669"/>
    <property type="project" value="UniProtKB-KW"/>
</dbReference>
<dbReference type="InterPro" id="IPR006343">
    <property type="entry name" value="DnaB/C_C"/>
</dbReference>
<comment type="caution">
    <text evidence="3">The sequence shown here is derived from an EMBL/GenBank/DDBJ whole genome shotgun (WGS) entry which is preliminary data.</text>
</comment>